<reference evidence="2" key="1">
    <citation type="submission" date="2023-03" db="UniProtKB">
        <authorList>
            <consortium name="EnsemblPlants"/>
        </authorList>
    </citation>
    <scope>IDENTIFICATION</scope>
</reference>
<accession>A0A9I9E8V0</accession>
<protein>
    <submittedName>
        <fullName evidence="2">Uncharacterized protein</fullName>
    </submittedName>
</protein>
<feature type="region of interest" description="Disordered" evidence="1">
    <location>
        <begin position="1"/>
        <end position="32"/>
    </location>
</feature>
<evidence type="ECO:0000313" key="2">
    <source>
        <dbReference type="EnsemblPlants" id="MELO3C030396.2.1"/>
    </source>
</evidence>
<evidence type="ECO:0000256" key="1">
    <source>
        <dbReference type="SAM" id="MobiDB-lite"/>
    </source>
</evidence>
<name>A0A9I9E8V0_CUCME</name>
<feature type="compositionally biased region" description="Gly residues" evidence="1">
    <location>
        <begin position="21"/>
        <end position="32"/>
    </location>
</feature>
<dbReference type="Gramene" id="MELO3C030396.2.1">
    <property type="protein sequence ID" value="MELO3C030396.2.1"/>
    <property type="gene ID" value="MELO3C030396.2"/>
</dbReference>
<proteinExistence type="predicted"/>
<organism evidence="2">
    <name type="scientific">Cucumis melo</name>
    <name type="common">Muskmelon</name>
    <dbReference type="NCBI Taxonomy" id="3656"/>
    <lineage>
        <taxon>Eukaryota</taxon>
        <taxon>Viridiplantae</taxon>
        <taxon>Streptophyta</taxon>
        <taxon>Embryophyta</taxon>
        <taxon>Tracheophyta</taxon>
        <taxon>Spermatophyta</taxon>
        <taxon>Magnoliopsida</taxon>
        <taxon>eudicotyledons</taxon>
        <taxon>Gunneridae</taxon>
        <taxon>Pentapetalae</taxon>
        <taxon>rosids</taxon>
        <taxon>fabids</taxon>
        <taxon>Cucurbitales</taxon>
        <taxon>Cucurbitaceae</taxon>
        <taxon>Benincaseae</taxon>
        <taxon>Cucumis</taxon>
    </lineage>
</organism>
<dbReference type="EnsemblPlants" id="MELO3C030396.2.1">
    <property type="protein sequence ID" value="MELO3C030396.2.1"/>
    <property type="gene ID" value="MELO3C030396.2"/>
</dbReference>
<sequence>MVFKDEEKKTHRMNRRKLIGRGEGGGGVGRGNGRMVVVEMIGTAKKRSELFPVKTTTKETTHTKQKR</sequence>
<feature type="compositionally biased region" description="Basic residues" evidence="1">
    <location>
        <begin position="10"/>
        <end position="19"/>
    </location>
</feature>
<dbReference type="AlphaFoldDB" id="A0A9I9E8V0"/>